<evidence type="ECO:0000313" key="1">
    <source>
        <dbReference type="EMBL" id="MDT0382665.1"/>
    </source>
</evidence>
<gene>
    <name evidence="1" type="ORF">RM572_28345</name>
</gene>
<organism evidence="1 2">
    <name type="scientific">Streptomyces hazeniae</name>
    <dbReference type="NCBI Taxonomy" id="3075538"/>
    <lineage>
        <taxon>Bacteria</taxon>
        <taxon>Bacillati</taxon>
        <taxon>Actinomycetota</taxon>
        <taxon>Actinomycetes</taxon>
        <taxon>Kitasatosporales</taxon>
        <taxon>Streptomycetaceae</taxon>
        <taxon>Streptomyces</taxon>
    </lineage>
</organism>
<dbReference type="Proteomes" id="UP001183414">
    <property type="component" value="Unassembled WGS sequence"/>
</dbReference>
<evidence type="ECO:0000313" key="2">
    <source>
        <dbReference type="Proteomes" id="UP001183414"/>
    </source>
</evidence>
<reference evidence="2" key="1">
    <citation type="submission" date="2023-07" db="EMBL/GenBank/DDBJ databases">
        <title>30 novel species of actinomycetes from the DSMZ collection.</title>
        <authorList>
            <person name="Nouioui I."/>
        </authorList>
    </citation>
    <scope>NUCLEOTIDE SEQUENCE [LARGE SCALE GENOMIC DNA]</scope>
    <source>
        <strain evidence="2">DSM 42041</strain>
    </source>
</reference>
<keyword evidence="2" id="KW-1185">Reference proteome</keyword>
<evidence type="ECO:0008006" key="3">
    <source>
        <dbReference type="Google" id="ProtNLM"/>
    </source>
</evidence>
<protein>
    <recommendedName>
        <fullName evidence="3">Transposase IS4-like domain-containing protein</fullName>
    </recommendedName>
</protein>
<dbReference type="EMBL" id="JAVREQ010000049">
    <property type="protein sequence ID" value="MDT0382665.1"/>
    <property type="molecule type" value="Genomic_DNA"/>
</dbReference>
<proteinExistence type="predicted"/>
<sequence>MRQIVVQDFLLDARGGLRPRTEKDGQPKGALRIVSPYDREARRAIRGNTRWSGYLVHVTETCETGESQANLITDIATTRPTRDAEALPGIHTRLSDRRLLHRQHLLDGGYLSVSLLHRSLRDHQVEVVGPVKTSGA</sequence>
<name>A0ABU2P093_9ACTN</name>
<accession>A0ABU2P093</accession>
<dbReference type="RefSeq" id="WP_311676235.1">
    <property type="nucleotide sequence ID" value="NZ_JAVREQ010000049.1"/>
</dbReference>
<comment type="caution">
    <text evidence="1">The sequence shown here is derived from an EMBL/GenBank/DDBJ whole genome shotgun (WGS) entry which is preliminary data.</text>
</comment>